<evidence type="ECO:0000256" key="1">
    <source>
        <dbReference type="SAM" id="Phobius"/>
    </source>
</evidence>
<feature type="transmembrane region" description="Helical" evidence="1">
    <location>
        <begin position="563"/>
        <end position="581"/>
    </location>
</feature>
<evidence type="ECO:0000259" key="2">
    <source>
        <dbReference type="Pfam" id="PF10131"/>
    </source>
</evidence>
<name>A0A1F7IE34_9BACT</name>
<dbReference type="AlphaFoldDB" id="A0A1F7IE34"/>
<feature type="transmembrane region" description="Helical" evidence="1">
    <location>
        <begin position="134"/>
        <end position="163"/>
    </location>
</feature>
<organism evidence="3 4">
    <name type="scientific">Candidatus Roizmanbacteria bacterium RIFCSPLOWO2_01_FULL_37_12</name>
    <dbReference type="NCBI Taxonomy" id="1802056"/>
    <lineage>
        <taxon>Bacteria</taxon>
        <taxon>Candidatus Roizmaniibacteriota</taxon>
    </lineage>
</organism>
<feature type="transmembrane region" description="Helical" evidence="1">
    <location>
        <begin position="175"/>
        <end position="205"/>
    </location>
</feature>
<feature type="transmembrane region" description="Helical" evidence="1">
    <location>
        <begin position="320"/>
        <end position="338"/>
    </location>
</feature>
<feature type="transmembrane region" description="Helical" evidence="1">
    <location>
        <begin position="400"/>
        <end position="419"/>
    </location>
</feature>
<feature type="transmembrane region" description="Helical" evidence="1">
    <location>
        <begin position="294"/>
        <end position="311"/>
    </location>
</feature>
<feature type="transmembrane region" description="Helical" evidence="1">
    <location>
        <begin position="84"/>
        <end position="114"/>
    </location>
</feature>
<dbReference type="EMBL" id="MGAG01000010">
    <property type="protein sequence ID" value="OGK41612.1"/>
    <property type="molecule type" value="Genomic_DNA"/>
</dbReference>
<dbReference type="InterPro" id="IPR018776">
    <property type="entry name" value="Membrane_prot_PTPS-rel_domain"/>
</dbReference>
<dbReference type="STRING" id="1802056.A2954_07065"/>
<feature type="transmembrane region" description="Helical" evidence="1">
    <location>
        <begin position="7"/>
        <end position="26"/>
    </location>
</feature>
<protein>
    <recommendedName>
        <fullName evidence="2">Membrane protein 6-pyruvoyl-tetrahydropterin synthase-related domain-containing protein</fullName>
    </recommendedName>
</protein>
<keyword evidence="1" id="KW-0472">Membrane</keyword>
<evidence type="ECO:0000313" key="3">
    <source>
        <dbReference type="EMBL" id="OGK41612.1"/>
    </source>
</evidence>
<reference evidence="3 4" key="1">
    <citation type="journal article" date="2016" name="Nat. Commun.">
        <title>Thousands of microbial genomes shed light on interconnected biogeochemical processes in an aquifer system.</title>
        <authorList>
            <person name="Anantharaman K."/>
            <person name="Brown C.T."/>
            <person name="Hug L.A."/>
            <person name="Sharon I."/>
            <person name="Castelle C.J."/>
            <person name="Probst A.J."/>
            <person name="Thomas B.C."/>
            <person name="Singh A."/>
            <person name="Wilkins M.J."/>
            <person name="Karaoz U."/>
            <person name="Brodie E.L."/>
            <person name="Williams K.H."/>
            <person name="Hubbard S.S."/>
            <person name="Banfield J.F."/>
        </authorList>
    </citation>
    <scope>NUCLEOTIDE SEQUENCE [LARGE SCALE GENOMIC DNA]</scope>
</reference>
<dbReference type="Proteomes" id="UP000177698">
    <property type="component" value="Unassembled WGS sequence"/>
</dbReference>
<dbReference type="Pfam" id="PF10131">
    <property type="entry name" value="PTPS_related"/>
    <property type="match status" value="1"/>
</dbReference>
<feature type="transmembrane region" description="Helical" evidence="1">
    <location>
        <begin position="217"/>
        <end position="237"/>
    </location>
</feature>
<accession>A0A1F7IE34</accession>
<feature type="transmembrane region" description="Helical" evidence="1">
    <location>
        <begin position="358"/>
        <end position="380"/>
    </location>
</feature>
<gene>
    <name evidence="3" type="ORF">A2954_07065</name>
</gene>
<evidence type="ECO:0000313" key="4">
    <source>
        <dbReference type="Proteomes" id="UP000177698"/>
    </source>
</evidence>
<sequence length="598" mass="70037">MHKLKPIIIDLVLLLIITVPAFIRILNNQYFSMHDDQHIARLFLLDQGLKQGYLYPRWVDGLGFGFGYPLYNFYPPLIYFVGEFFHILGFSLIWSIKLIIVTGFYLGAVGIYLFVKKFTNRVSGMLSATLYTYFFYHAVLIYVRGALAEFFSLAILPFVFLALENLTYKTNLRNGIFFGISIALLILSHPLIALPALLFIGLFFLYNFVKSRFNSRFIYFFIFSVLLGFSLSAFFWLPSMVERKFTLTEKILTGELASYRLHYIYPQQFIYSPWGYGGSGAGLADGVTFQLGKINIGLALMSLIFGILYFLRKKRSDSSFYFYQLTIILLFFSLFMTTEDSSFIWDRVKYLWYLQFPWRFLTFTAIFISIAGGYSVFFLFRLIEQYFQPQRLEILSRRSIYHFFVAVLVIGTIFTYQKYFKPQRYFQTNDRERTSFKEISWRISRTSYEFVPKDVKTTKSELNTTILSIKKENLPKKPYEIISGDGVVSIINNKYKEKEFFIEAKTPLSFRLNTYNFPGWKAYLNGQKVKSEDNNDFKLITISIPSGKQTIKFIFENTPVRNIANFISLVTIGFLVTLNLFQHLNLNKKQILKPRQTR</sequence>
<comment type="caution">
    <text evidence="3">The sequence shown here is derived from an EMBL/GenBank/DDBJ whole genome shotgun (WGS) entry which is preliminary data.</text>
</comment>
<feature type="domain" description="Membrane protein 6-pyruvoyl-tetrahydropterin synthase-related" evidence="2">
    <location>
        <begin position="71"/>
        <end position="424"/>
    </location>
</feature>
<proteinExistence type="predicted"/>
<keyword evidence="1" id="KW-0812">Transmembrane</keyword>
<keyword evidence="1" id="KW-1133">Transmembrane helix</keyword>